<protein>
    <submittedName>
        <fullName evidence="2">Uncharacterized protein</fullName>
    </submittedName>
</protein>
<gene>
    <name evidence="2" type="ORF">XENOCAPTIV_006786</name>
</gene>
<proteinExistence type="predicted"/>
<dbReference type="Proteomes" id="UP001434883">
    <property type="component" value="Unassembled WGS sequence"/>
</dbReference>
<keyword evidence="1" id="KW-1133">Transmembrane helix</keyword>
<reference evidence="2 3" key="1">
    <citation type="submission" date="2021-06" db="EMBL/GenBank/DDBJ databases">
        <authorList>
            <person name="Palmer J.M."/>
        </authorList>
    </citation>
    <scope>NUCLEOTIDE SEQUENCE [LARGE SCALE GENOMIC DNA]</scope>
    <source>
        <strain evidence="2 3">XC_2019</strain>
        <tissue evidence="2">Muscle</tissue>
    </source>
</reference>
<sequence>MTKTNKTKSLLFMCSQIKYQIIRFFCGTCIFFLTVVRQEREEREGKTCGKIKSPFIQKVKYDEIELKINKKGMGTVRVQLQRRKPVSFTLVGPVPTAGKCGPNLF</sequence>
<feature type="transmembrane region" description="Helical" evidence="1">
    <location>
        <begin position="20"/>
        <end position="36"/>
    </location>
</feature>
<keyword evidence="1" id="KW-0472">Membrane</keyword>
<evidence type="ECO:0000256" key="1">
    <source>
        <dbReference type="SAM" id="Phobius"/>
    </source>
</evidence>
<evidence type="ECO:0000313" key="2">
    <source>
        <dbReference type="EMBL" id="MEQ2214435.1"/>
    </source>
</evidence>
<comment type="caution">
    <text evidence="2">The sequence shown here is derived from an EMBL/GenBank/DDBJ whole genome shotgun (WGS) entry which is preliminary data.</text>
</comment>
<organism evidence="2 3">
    <name type="scientific">Xenoophorus captivus</name>
    <dbReference type="NCBI Taxonomy" id="1517983"/>
    <lineage>
        <taxon>Eukaryota</taxon>
        <taxon>Metazoa</taxon>
        <taxon>Chordata</taxon>
        <taxon>Craniata</taxon>
        <taxon>Vertebrata</taxon>
        <taxon>Euteleostomi</taxon>
        <taxon>Actinopterygii</taxon>
        <taxon>Neopterygii</taxon>
        <taxon>Teleostei</taxon>
        <taxon>Neoteleostei</taxon>
        <taxon>Acanthomorphata</taxon>
        <taxon>Ovalentaria</taxon>
        <taxon>Atherinomorphae</taxon>
        <taxon>Cyprinodontiformes</taxon>
        <taxon>Goodeidae</taxon>
        <taxon>Xenoophorus</taxon>
    </lineage>
</organism>
<dbReference type="EMBL" id="JAHRIN010067394">
    <property type="protein sequence ID" value="MEQ2214435.1"/>
    <property type="molecule type" value="Genomic_DNA"/>
</dbReference>
<keyword evidence="1" id="KW-0812">Transmembrane</keyword>
<keyword evidence="3" id="KW-1185">Reference proteome</keyword>
<evidence type="ECO:0000313" key="3">
    <source>
        <dbReference type="Proteomes" id="UP001434883"/>
    </source>
</evidence>
<name>A0ABV0S1L5_9TELE</name>
<accession>A0ABV0S1L5</accession>